<evidence type="ECO:0000256" key="3">
    <source>
        <dbReference type="ARBA" id="ARBA00022490"/>
    </source>
</evidence>
<feature type="domain" description="Helicase C-terminal" evidence="18">
    <location>
        <begin position="441"/>
        <end position="607"/>
    </location>
</feature>
<comment type="similarity">
    <text evidence="2 13 14">Belongs to the UvrB family.</text>
</comment>
<evidence type="ECO:0000256" key="2">
    <source>
        <dbReference type="ARBA" id="ARBA00008533"/>
    </source>
</evidence>
<dbReference type="Gene3D" id="3.40.50.300">
    <property type="entry name" value="P-loop containing nucleotide triphosphate hydrolases"/>
    <property type="match status" value="3"/>
</dbReference>
<dbReference type="InterPro" id="IPR004807">
    <property type="entry name" value="UvrB"/>
</dbReference>
<evidence type="ECO:0000256" key="7">
    <source>
        <dbReference type="ARBA" id="ARBA00022840"/>
    </source>
</evidence>
<dbReference type="AlphaFoldDB" id="A6DNL7"/>
<dbReference type="STRING" id="313628.LNTAR_18555"/>
<evidence type="ECO:0000256" key="11">
    <source>
        <dbReference type="ARBA" id="ARBA00026033"/>
    </source>
</evidence>
<gene>
    <name evidence="13" type="primary">uvrB</name>
    <name evidence="19" type="ORF">LNTAR_18555</name>
</gene>
<evidence type="ECO:0000256" key="14">
    <source>
        <dbReference type="RuleBase" id="RU003587"/>
    </source>
</evidence>
<evidence type="ECO:0000259" key="16">
    <source>
        <dbReference type="PROSITE" id="PS50151"/>
    </source>
</evidence>
<dbReference type="GO" id="GO:0005524">
    <property type="term" value="F:ATP binding"/>
    <property type="evidence" value="ECO:0007669"/>
    <property type="project" value="UniProtKB-UniRule"/>
</dbReference>
<dbReference type="SUPFAM" id="SSF52540">
    <property type="entry name" value="P-loop containing nucleoside triphosphate hydrolases"/>
    <property type="match status" value="2"/>
</dbReference>
<dbReference type="GO" id="GO:0006289">
    <property type="term" value="P:nucleotide-excision repair"/>
    <property type="evidence" value="ECO:0007669"/>
    <property type="project" value="UniProtKB-UniRule"/>
</dbReference>
<feature type="short sequence motif" description="Beta-hairpin" evidence="13">
    <location>
        <begin position="104"/>
        <end position="127"/>
    </location>
</feature>
<dbReference type="InterPro" id="IPR001650">
    <property type="entry name" value="Helicase_C-like"/>
</dbReference>
<protein>
    <recommendedName>
        <fullName evidence="12 13">UvrABC system protein B</fullName>
        <shortName evidence="13">Protein UvrB</shortName>
    </recommendedName>
    <alternativeName>
        <fullName evidence="13">Excinuclease ABC subunit B</fullName>
    </alternativeName>
</protein>
<keyword evidence="4 13" id="KW-0547">Nucleotide-binding</keyword>
<feature type="domain" description="UVR" evidence="16">
    <location>
        <begin position="635"/>
        <end position="670"/>
    </location>
</feature>
<evidence type="ECO:0000256" key="5">
    <source>
        <dbReference type="ARBA" id="ARBA00022763"/>
    </source>
</evidence>
<comment type="function">
    <text evidence="13">The UvrABC repair system catalyzes the recognition and processing of DNA lesions. A damage recognition complex composed of 2 UvrA and 2 UvrB subunits scans DNA for abnormalities. Upon binding of the UvrA(2)B(2) complex to a putative damaged site, the DNA wraps around one UvrB monomer. DNA wrap is dependent on ATP binding by UvrB and probably causes local melting of the DNA helix, facilitating insertion of UvrB beta-hairpin between the DNA strands. Then UvrB probes one DNA strand for the presence of a lesion. If a lesion is found the UvrA subunits dissociate and the UvrB-DNA preincision complex is formed. This complex is subsequently bound by UvrC and the second UvrB is released. If no lesion is found, the DNA wraps around the other UvrB subunit that will check the other stand for damage.</text>
</comment>
<dbReference type="Pfam" id="PF04851">
    <property type="entry name" value="ResIII"/>
    <property type="match status" value="1"/>
</dbReference>
<evidence type="ECO:0000256" key="10">
    <source>
        <dbReference type="ARBA" id="ARBA00023236"/>
    </source>
</evidence>
<comment type="subunit">
    <text evidence="11 13 14">Forms a heterotetramer with UvrA during the search for lesions. Interacts with UvrC in an incision complex.</text>
</comment>
<name>A6DNL7_9BACT</name>
<dbReference type="Pfam" id="PF12344">
    <property type="entry name" value="UvrB"/>
    <property type="match status" value="1"/>
</dbReference>
<dbReference type="PANTHER" id="PTHR24029:SF0">
    <property type="entry name" value="UVRABC SYSTEM PROTEIN B"/>
    <property type="match status" value="1"/>
</dbReference>
<dbReference type="Gene3D" id="4.10.860.10">
    <property type="entry name" value="UVR domain"/>
    <property type="match status" value="1"/>
</dbReference>
<keyword evidence="20" id="KW-1185">Reference proteome</keyword>
<evidence type="ECO:0000313" key="20">
    <source>
        <dbReference type="Proteomes" id="UP000004947"/>
    </source>
</evidence>
<keyword evidence="6 13" id="KW-0228">DNA excision</keyword>
<dbReference type="GO" id="GO:0009432">
    <property type="term" value="P:SOS response"/>
    <property type="evidence" value="ECO:0007669"/>
    <property type="project" value="UniProtKB-UniRule"/>
</dbReference>
<organism evidence="19 20">
    <name type="scientific">Lentisphaera araneosa HTCC2155</name>
    <dbReference type="NCBI Taxonomy" id="313628"/>
    <lineage>
        <taxon>Bacteria</taxon>
        <taxon>Pseudomonadati</taxon>
        <taxon>Lentisphaerota</taxon>
        <taxon>Lentisphaeria</taxon>
        <taxon>Lentisphaerales</taxon>
        <taxon>Lentisphaeraceae</taxon>
        <taxon>Lentisphaera</taxon>
    </lineage>
</organism>
<dbReference type="GO" id="GO:0009380">
    <property type="term" value="C:excinuclease repair complex"/>
    <property type="evidence" value="ECO:0007669"/>
    <property type="project" value="InterPro"/>
</dbReference>
<comment type="caution">
    <text evidence="19">The sequence shown here is derived from an EMBL/GenBank/DDBJ whole genome shotgun (WGS) entry which is preliminary data.</text>
</comment>
<evidence type="ECO:0000256" key="9">
    <source>
        <dbReference type="ARBA" id="ARBA00023204"/>
    </source>
</evidence>
<dbReference type="Pfam" id="PF00271">
    <property type="entry name" value="Helicase_C"/>
    <property type="match status" value="1"/>
</dbReference>
<keyword evidence="7 13" id="KW-0067">ATP-binding</keyword>
<keyword evidence="8 13" id="KW-0267">Excision nuclease</keyword>
<accession>A6DNL7</accession>
<dbReference type="GO" id="GO:0003677">
    <property type="term" value="F:DNA binding"/>
    <property type="evidence" value="ECO:0007669"/>
    <property type="project" value="UniProtKB-UniRule"/>
</dbReference>
<sequence length="672" mass="76292">MCTGCGEALKSNMEVPYQLKSDFEPAGDQPEAIKKLLSGLESSQQFQTLLGVTGSGKTFTVANIVEQAGRPVLILAQNKTLAAQLFSEFKHFFPKNRVEYFVSYFDYYQPEAYIPQTDTYIAKDSSVNDEIEKFRLSATCSLLERRDVIVIASVSCIYGLGDPEMLTRMSVKLAVGDEMDRDELIHLLIESRYERNDTAPSRGEFSVSGDVVNIFPSYKDDYIRIEFFGDEIDEISLRDELNHNVLEGMSHTLIFPASHFATSKDRLEKMVPQVLEELDDQVSKFENEGKLVEAQRIYQRTNYDMEMVAELGYCQGIENYSRYVTGRPIGSRPFTLIDFFPDDYLTIVDESHVTIPQFRAMYNGDKSRKSSLVEHGFRLPSALDNRPMKFEEFEAKMGQTVFVSATPANYEIDKSSDVVELVVRPTGLVDPVVEIRPLKGQVDDLLAEIRDRSKKNERVIVTCLTKKTSEDLSDYLQDLGVKCTYIHSGIDTIERIEILRELRSGEIDVVIGINLLREGMDLPEVSLVAVLDADKEGFLRSTTALLQIAGRAARNANGSCILYADTMTGSMRRFLDETGKRREKQMQYNEEHGITPQTIIRKEQESLFSGGSSVPGKRKNKKESILELREEDISEELLRDLKNEMIKAAEALEFERAAELRDKIKELKEKLY</sequence>
<evidence type="ECO:0000256" key="15">
    <source>
        <dbReference type="SAM" id="Coils"/>
    </source>
</evidence>
<dbReference type="SMART" id="SM00490">
    <property type="entry name" value="HELICc"/>
    <property type="match status" value="1"/>
</dbReference>
<dbReference type="InterPro" id="IPR024759">
    <property type="entry name" value="UvrB_YAD/RRR_dom"/>
</dbReference>
<dbReference type="NCBIfam" id="TIGR00631">
    <property type="entry name" value="uvrb"/>
    <property type="match status" value="1"/>
</dbReference>
<keyword evidence="15" id="KW-0175">Coiled coil</keyword>
<feature type="coiled-coil region" evidence="15">
    <location>
        <begin position="638"/>
        <end position="670"/>
    </location>
</feature>
<dbReference type="Pfam" id="PF17757">
    <property type="entry name" value="UvrB_inter"/>
    <property type="match status" value="1"/>
</dbReference>
<proteinExistence type="inferred from homology"/>
<dbReference type="PANTHER" id="PTHR24029">
    <property type="entry name" value="UVRABC SYSTEM PROTEIN B"/>
    <property type="match status" value="1"/>
</dbReference>
<evidence type="ECO:0000256" key="4">
    <source>
        <dbReference type="ARBA" id="ARBA00022741"/>
    </source>
</evidence>
<dbReference type="PROSITE" id="PS50151">
    <property type="entry name" value="UVR"/>
    <property type="match status" value="1"/>
</dbReference>
<feature type="binding site" evidence="13">
    <location>
        <begin position="51"/>
        <end position="58"/>
    </location>
    <ligand>
        <name>ATP</name>
        <dbReference type="ChEBI" id="CHEBI:30616"/>
    </ligand>
</feature>
<evidence type="ECO:0000259" key="18">
    <source>
        <dbReference type="PROSITE" id="PS51194"/>
    </source>
</evidence>
<dbReference type="eggNOG" id="COG0556">
    <property type="taxonomic scope" value="Bacteria"/>
</dbReference>
<evidence type="ECO:0000256" key="8">
    <source>
        <dbReference type="ARBA" id="ARBA00022881"/>
    </source>
</evidence>
<keyword evidence="10 13" id="KW-0742">SOS response</keyword>
<dbReference type="EMBL" id="ABCK01000014">
    <property type="protein sequence ID" value="EDM26676.1"/>
    <property type="molecule type" value="Genomic_DNA"/>
</dbReference>
<reference evidence="19 20" key="1">
    <citation type="journal article" date="2010" name="J. Bacteriol.">
        <title>Genome sequence of Lentisphaera araneosa HTCC2155T, the type species of the order Lentisphaerales in the phylum Lentisphaerae.</title>
        <authorList>
            <person name="Thrash J.C."/>
            <person name="Cho J.C."/>
            <person name="Vergin K.L."/>
            <person name="Morris R.M."/>
            <person name="Giovannoni S.J."/>
        </authorList>
    </citation>
    <scope>NUCLEOTIDE SEQUENCE [LARGE SCALE GENOMIC DNA]</scope>
    <source>
        <strain evidence="19 20">HTCC2155</strain>
    </source>
</reference>
<dbReference type="InterPro" id="IPR036876">
    <property type="entry name" value="UVR_dom_sf"/>
</dbReference>
<dbReference type="CDD" id="cd18790">
    <property type="entry name" value="SF2_C_UvrB"/>
    <property type="match status" value="1"/>
</dbReference>
<evidence type="ECO:0000256" key="6">
    <source>
        <dbReference type="ARBA" id="ARBA00022769"/>
    </source>
</evidence>
<dbReference type="Gene3D" id="6.10.140.240">
    <property type="match status" value="1"/>
</dbReference>
<dbReference type="CDD" id="cd17916">
    <property type="entry name" value="DEXHc_UvrB"/>
    <property type="match status" value="1"/>
</dbReference>
<evidence type="ECO:0000259" key="17">
    <source>
        <dbReference type="PROSITE" id="PS51192"/>
    </source>
</evidence>
<dbReference type="InterPro" id="IPR006935">
    <property type="entry name" value="Helicase/UvrB_N"/>
</dbReference>
<dbReference type="NCBIfam" id="NF003673">
    <property type="entry name" value="PRK05298.1"/>
    <property type="match status" value="1"/>
</dbReference>
<dbReference type="InterPro" id="IPR001943">
    <property type="entry name" value="UVR_dom"/>
</dbReference>
<comment type="domain">
    <text evidence="13">The beta-hairpin motif is involved in DNA binding.</text>
</comment>
<dbReference type="HAMAP" id="MF_00204">
    <property type="entry name" value="UvrB"/>
    <property type="match status" value="1"/>
</dbReference>
<feature type="domain" description="Helicase ATP-binding" evidence="17">
    <location>
        <begin position="38"/>
        <end position="271"/>
    </location>
</feature>
<dbReference type="InterPro" id="IPR041471">
    <property type="entry name" value="UvrB_inter"/>
</dbReference>
<dbReference type="Proteomes" id="UP000004947">
    <property type="component" value="Unassembled WGS sequence"/>
</dbReference>
<evidence type="ECO:0000256" key="12">
    <source>
        <dbReference type="ARBA" id="ARBA00029504"/>
    </source>
</evidence>
<keyword evidence="9 13" id="KW-0234">DNA repair</keyword>
<dbReference type="PROSITE" id="PS51194">
    <property type="entry name" value="HELICASE_CTER"/>
    <property type="match status" value="1"/>
</dbReference>
<evidence type="ECO:0000256" key="1">
    <source>
        <dbReference type="ARBA" id="ARBA00004496"/>
    </source>
</evidence>
<comment type="subcellular location">
    <subcellularLocation>
        <location evidence="1 13 14">Cytoplasm</location>
    </subcellularLocation>
</comment>
<evidence type="ECO:0000256" key="13">
    <source>
        <dbReference type="HAMAP-Rule" id="MF_00204"/>
    </source>
</evidence>
<dbReference type="PROSITE" id="PS51192">
    <property type="entry name" value="HELICASE_ATP_BIND_1"/>
    <property type="match status" value="1"/>
</dbReference>
<keyword evidence="3 13" id="KW-0963">Cytoplasm</keyword>
<evidence type="ECO:0000313" key="19">
    <source>
        <dbReference type="EMBL" id="EDM26676.1"/>
    </source>
</evidence>
<keyword evidence="5 13" id="KW-0227">DNA damage</keyword>
<dbReference type="Pfam" id="PF02151">
    <property type="entry name" value="UVR"/>
    <property type="match status" value="1"/>
</dbReference>
<dbReference type="SMART" id="SM00487">
    <property type="entry name" value="DEXDc"/>
    <property type="match status" value="1"/>
</dbReference>
<dbReference type="GO" id="GO:0009381">
    <property type="term" value="F:excinuclease ABC activity"/>
    <property type="evidence" value="ECO:0007669"/>
    <property type="project" value="UniProtKB-UniRule"/>
</dbReference>
<dbReference type="GO" id="GO:0016887">
    <property type="term" value="F:ATP hydrolysis activity"/>
    <property type="evidence" value="ECO:0007669"/>
    <property type="project" value="InterPro"/>
</dbReference>
<dbReference type="InterPro" id="IPR014001">
    <property type="entry name" value="Helicase_ATP-bd"/>
</dbReference>
<dbReference type="GO" id="GO:0005737">
    <property type="term" value="C:cytoplasm"/>
    <property type="evidence" value="ECO:0007669"/>
    <property type="project" value="UniProtKB-SubCell"/>
</dbReference>
<dbReference type="InterPro" id="IPR027417">
    <property type="entry name" value="P-loop_NTPase"/>
</dbReference>
<dbReference type="SUPFAM" id="SSF46600">
    <property type="entry name" value="C-terminal UvrC-binding domain of UvrB"/>
    <property type="match status" value="1"/>
</dbReference>